<comment type="caution">
    <text evidence="1">The sequence shown here is derived from an EMBL/GenBank/DDBJ whole genome shotgun (WGS) entry which is preliminary data.</text>
</comment>
<dbReference type="Gene3D" id="1.50.10.20">
    <property type="match status" value="1"/>
</dbReference>
<dbReference type="AlphaFoldDB" id="J9G8I4"/>
<reference evidence="1" key="1">
    <citation type="journal article" date="2012" name="PLoS ONE">
        <title>Gene sets for utilization of primary and secondary nutrition supplies in the distal gut of endangered iberian lynx.</title>
        <authorList>
            <person name="Alcaide M."/>
            <person name="Messina E."/>
            <person name="Richter M."/>
            <person name="Bargiela R."/>
            <person name="Peplies J."/>
            <person name="Huws S.A."/>
            <person name="Newbold C.J."/>
            <person name="Golyshin P.N."/>
            <person name="Simon M.A."/>
            <person name="Lopez G."/>
            <person name="Yakimov M.M."/>
            <person name="Ferrer M."/>
        </authorList>
    </citation>
    <scope>NUCLEOTIDE SEQUENCE</scope>
</reference>
<dbReference type="SUPFAM" id="SSF48239">
    <property type="entry name" value="Terpenoid cyclases/Protein prenyltransferases"/>
    <property type="match status" value="1"/>
</dbReference>
<accession>J9G8I4</accession>
<protein>
    <submittedName>
        <fullName evidence="1">Uncharacterized protein</fullName>
    </submittedName>
</protein>
<dbReference type="InterPro" id="IPR008930">
    <property type="entry name" value="Terpenoid_cyclase/PrenylTrfase"/>
</dbReference>
<proteinExistence type="predicted"/>
<evidence type="ECO:0000313" key="1">
    <source>
        <dbReference type="EMBL" id="EJX03169.1"/>
    </source>
</evidence>
<dbReference type="EMBL" id="AMCI01002274">
    <property type="protein sequence ID" value="EJX03169.1"/>
    <property type="molecule type" value="Genomic_DNA"/>
</dbReference>
<organism evidence="1">
    <name type="scientific">gut metagenome</name>
    <dbReference type="NCBI Taxonomy" id="749906"/>
    <lineage>
        <taxon>unclassified sequences</taxon>
        <taxon>metagenomes</taxon>
        <taxon>organismal metagenomes</taxon>
    </lineage>
</organism>
<gene>
    <name evidence="1" type="ORF">EVA_08725</name>
</gene>
<sequence length="347" mass="40133">MLDISHAQTQRIQKVINQWSANGGDASTLISNLEKNEELKEILLEETPWVLEGKDESEQKRRLALLFDFNRSESAREVALQKLIWLQEDNGGWSWFKGFPASRSITLSILRGMARLVELNAIQYGETEKEMQIKALNFLDKSIEMDYNNLKKHNRKWQNDLPSGEQLEYLFVRSYYRDIPEYGSAREAIRFYSYQAERNWQKFDLKGKAEIAMLTNRNGKRDIALSILTWLRNRATNSEEMGFYWANNIGYSDWLSSPISTHCLMMRAFDEISPNRGDTDAMKRWLLSQKRTQKWESVPATVDAIQELLMNGNDWISDSNRCVIGWGDTTINSVNGELGTGYIKTGA</sequence>
<name>J9G8I4_9ZZZZ</name>